<proteinExistence type="predicted"/>
<dbReference type="PRINTS" id="PR00038">
    <property type="entry name" value="HTHLUXR"/>
</dbReference>
<dbReference type="InterPro" id="IPR036388">
    <property type="entry name" value="WH-like_DNA-bd_sf"/>
</dbReference>
<dbReference type="InterPro" id="IPR016032">
    <property type="entry name" value="Sig_transdc_resp-reg_C-effctor"/>
</dbReference>
<dbReference type="SUPFAM" id="SSF46894">
    <property type="entry name" value="C-terminal effector domain of the bipartite response regulators"/>
    <property type="match status" value="1"/>
</dbReference>
<evidence type="ECO:0000256" key="2">
    <source>
        <dbReference type="ARBA" id="ARBA00023125"/>
    </source>
</evidence>
<dbReference type="AlphaFoldDB" id="A0A178K6R4"/>
<dbReference type="SMART" id="SM00421">
    <property type="entry name" value="HTH_LUXR"/>
    <property type="match status" value="1"/>
</dbReference>
<dbReference type="InterPro" id="IPR000792">
    <property type="entry name" value="Tscrpt_reg_LuxR_C"/>
</dbReference>
<evidence type="ECO:0000259" key="4">
    <source>
        <dbReference type="PROSITE" id="PS50043"/>
    </source>
</evidence>
<dbReference type="PANTHER" id="PTHR44688">
    <property type="entry name" value="DNA-BINDING TRANSCRIPTIONAL ACTIVATOR DEVR_DOSR"/>
    <property type="match status" value="1"/>
</dbReference>
<dbReference type="STRING" id="858640.A3K86_15290"/>
<dbReference type="Proteomes" id="UP000078503">
    <property type="component" value="Unassembled WGS sequence"/>
</dbReference>
<keyword evidence="3" id="KW-0804">Transcription</keyword>
<dbReference type="Pfam" id="PF00196">
    <property type="entry name" value="GerE"/>
    <property type="match status" value="1"/>
</dbReference>
<dbReference type="Gene3D" id="1.10.10.10">
    <property type="entry name" value="Winged helix-like DNA-binding domain superfamily/Winged helix DNA-binding domain"/>
    <property type="match status" value="1"/>
</dbReference>
<keyword evidence="2" id="KW-0238">DNA-binding</keyword>
<dbReference type="GO" id="GO:0006355">
    <property type="term" value="P:regulation of DNA-templated transcription"/>
    <property type="evidence" value="ECO:0007669"/>
    <property type="project" value="InterPro"/>
</dbReference>
<dbReference type="CDD" id="cd06170">
    <property type="entry name" value="LuxR_C_like"/>
    <property type="match status" value="1"/>
</dbReference>
<protein>
    <recommendedName>
        <fullName evidence="4">HTH luxR-type domain-containing protein</fullName>
    </recommendedName>
</protein>
<reference evidence="5 6" key="1">
    <citation type="submission" date="2016-03" db="EMBL/GenBank/DDBJ databases">
        <title>Photobacterium proteolyticum sp. nov. a protease producing bacterium isolated from ocean sediments of Laizhou Bay.</title>
        <authorList>
            <person name="Li Y."/>
        </authorList>
    </citation>
    <scope>NUCLEOTIDE SEQUENCE [LARGE SCALE GENOMIC DNA]</scope>
    <source>
        <strain evidence="5 6">R-40508</strain>
    </source>
</reference>
<dbReference type="EMBL" id="LVHF01000029">
    <property type="protein sequence ID" value="OAN13029.1"/>
    <property type="molecule type" value="Genomic_DNA"/>
</dbReference>
<evidence type="ECO:0000256" key="1">
    <source>
        <dbReference type="ARBA" id="ARBA00023015"/>
    </source>
</evidence>
<feature type="domain" description="HTH luxR-type" evidence="4">
    <location>
        <begin position="210"/>
        <end position="275"/>
    </location>
</feature>
<dbReference type="PROSITE" id="PS50043">
    <property type="entry name" value="HTH_LUXR_2"/>
    <property type="match status" value="1"/>
</dbReference>
<keyword evidence="1" id="KW-0805">Transcription regulation</keyword>
<evidence type="ECO:0000313" key="6">
    <source>
        <dbReference type="Proteomes" id="UP000078503"/>
    </source>
</evidence>
<keyword evidence="6" id="KW-1185">Reference proteome</keyword>
<comment type="caution">
    <text evidence="5">The sequence shown here is derived from an EMBL/GenBank/DDBJ whole genome shotgun (WGS) entry which is preliminary data.</text>
</comment>
<gene>
    <name evidence="5" type="ORF">A3K86_15290</name>
</gene>
<sequence>MSHVTKTMTKTDGKTWIEALTSAIAAVNQPNFASSLVELIRLLVDFDCAVILGYSAKRRPVYLFDELPIQRELLFQYYLNRAYLDDPFYRMLQDDERTMQGVFDLASLAKDLGLNPDYLNDFYQATGWQEELGLVISIEQNRWVVINLGFIANKSQPVSFKKKAMLNQLTEVFELIAALCRQHWGTKPFVLAEPPLTNQAMQAHVNAALSDFGAAVLTKREHQVVRLILQGFDSKAIAEQLVIGEGTVKNHRKRIYSQLHVASLSELHGLFLNHLLTYSP</sequence>
<evidence type="ECO:0000313" key="5">
    <source>
        <dbReference type="EMBL" id="OAN13029.1"/>
    </source>
</evidence>
<accession>A0A178K6R4</accession>
<dbReference type="GO" id="GO:0003677">
    <property type="term" value="F:DNA binding"/>
    <property type="evidence" value="ECO:0007669"/>
    <property type="project" value="UniProtKB-KW"/>
</dbReference>
<dbReference type="PANTHER" id="PTHR44688:SF16">
    <property type="entry name" value="DNA-BINDING TRANSCRIPTIONAL ACTIVATOR DEVR_DOSR"/>
    <property type="match status" value="1"/>
</dbReference>
<evidence type="ECO:0000256" key="3">
    <source>
        <dbReference type="ARBA" id="ARBA00023163"/>
    </source>
</evidence>
<organism evidence="5 6">
    <name type="scientific">Photobacterium jeanii</name>
    <dbReference type="NCBI Taxonomy" id="858640"/>
    <lineage>
        <taxon>Bacteria</taxon>
        <taxon>Pseudomonadati</taxon>
        <taxon>Pseudomonadota</taxon>
        <taxon>Gammaproteobacteria</taxon>
        <taxon>Vibrionales</taxon>
        <taxon>Vibrionaceae</taxon>
        <taxon>Photobacterium</taxon>
    </lineage>
</organism>
<name>A0A178K6R4_9GAMM</name>